<dbReference type="InterPro" id="IPR025828">
    <property type="entry name" value="Put_sensor_dom"/>
</dbReference>
<evidence type="ECO:0000256" key="4">
    <source>
        <dbReference type="ARBA" id="ARBA00022777"/>
    </source>
</evidence>
<dbReference type="SUPFAM" id="SSF55874">
    <property type="entry name" value="ATPase domain of HSP90 chaperone/DNA topoisomerase II/histidine kinase"/>
    <property type="match status" value="1"/>
</dbReference>
<evidence type="ECO:0000313" key="9">
    <source>
        <dbReference type="EMBL" id="QIK63459.1"/>
    </source>
</evidence>
<evidence type="ECO:0000256" key="5">
    <source>
        <dbReference type="ARBA" id="ARBA00023012"/>
    </source>
</evidence>
<keyword evidence="10" id="KW-1185">Reference proteome</keyword>
<evidence type="ECO:0000256" key="6">
    <source>
        <dbReference type="SAM" id="MobiDB-lite"/>
    </source>
</evidence>
<dbReference type="Gene3D" id="3.30.565.10">
    <property type="entry name" value="Histidine kinase-like ATPase, C-terminal domain"/>
    <property type="match status" value="1"/>
</dbReference>
<dbReference type="RefSeq" id="WP_166291586.1">
    <property type="nucleotide sequence ID" value="NZ_CP049863.1"/>
</dbReference>
<dbReference type="AlphaFoldDB" id="A0A6G7XG91"/>
<dbReference type="InterPro" id="IPR003594">
    <property type="entry name" value="HATPase_dom"/>
</dbReference>
<dbReference type="CDD" id="cd16917">
    <property type="entry name" value="HATPase_UhpB-NarQ-NarX-like"/>
    <property type="match status" value="1"/>
</dbReference>
<keyword evidence="7" id="KW-1133">Transmembrane helix</keyword>
<keyword evidence="5" id="KW-0902">Two-component regulatory system</keyword>
<dbReference type="Pfam" id="PF02518">
    <property type="entry name" value="HATPase_c"/>
    <property type="match status" value="1"/>
</dbReference>
<dbReference type="Proteomes" id="UP000502677">
    <property type="component" value="Chromosome"/>
</dbReference>
<dbReference type="PANTHER" id="PTHR24421">
    <property type="entry name" value="NITRATE/NITRITE SENSOR PROTEIN NARX-RELATED"/>
    <property type="match status" value="1"/>
</dbReference>
<dbReference type="EMBL" id="CP049863">
    <property type="protein sequence ID" value="QIK63459.1"/>
    <property type="molecule type" value="Genomic_DNA"/>
</dbReference>
<feature type="transmembrane region" description="Helical" evidence="7">
    <location>
        <begin position="158"/>
        <end position="182"/>
    </location>
</feature>
<feature type="transmembrane region" description="Helical" evidence="7">
    <location>
        <begin position="26"/>
        <end position="53"/>
    </location>
</feature>
<evidence type="ECO:0000256" key="3">
    <source>
        <dbReference type="ARBA" id="ARBA00022679"/>
    </source>
</evidence>
<dbReference type="KEGG" id="lvi:G7068_09790"/>
<dbReference type="EC" id="2.7.13.3" evidence="2"/>
<evidence type="ECO:0000259" key="8">
    <source>
        <dbReference type="SMART" id="SM00387"/>
    </source>
</evidence>
<dbReference type="GO" id="GO:0004673">
    <property type="term" value="F:protein histidine kinase activity"/>
    <property type="evidence" value="ECO:0007669"/>
    <property type="project" value="UniProtKB-EC"/>
</dbReference>
<organism evidence="9 10">
    <name type="scientific">Leucobacter viscericola</name>
    <dbReference type="NCBI Taxonomy" id="2714935"/>
    <lineage>
        <taxon>Bacteria</taxon>
        <taxon>Bacillati</taxon>
        <taxon>Actinomycetota</taxon>
        <taxon>Actinomycetes</taxon>
        <taxon>Micrococcales</taxon>
        <taxon>Microbacteriaceae</taxon>
        <taxon>Leucobacter</taxon>
    </lineage>
</organism>
<proteinExistence type="predicted"/>
<feature type="region of interest" description="Disordered" evidence="6">
    <location>
        <begin position="397"/>
        <end position="420"/>
    </location>
</feature>
<name>A0A6G7XG91_9MICO</name>
<protein>
    <recommendedName>
        <fullName evidence="2">histidine kinase</fullName>
        <ecNumber evidence="2">2.7.13.3</ecNumber>
    </recommendedName>
</protein>
<accession>A0A6G7XG91</accession>
<dbReference type="SMART" id="SM00387">
    <property type="entry name" value="HATPase_c"/>
    <property type="match status" value="1"/>
</dbReference>
<feature type="domain" description="Histidine kinase/HSP90-like ATPase" evidence="8">
    <location>
        <begin position="323"/>
        <end position="413"/>
    </location>
</feature>
<keyword evidence="4" id="KW-0418">Kinase</keyword>
<feature type="transmembrane region" description="Helical" evidence="7">
    <location>
        <begin position="109"/>
        <end position="138"/>
    </location>
</feature>
<dbReference type="Pfam" id="PF13796">
    <property type="entry name" value="Sensor"/>
    <property type="match status" value="1"/>
</dbReference>
<keyword evidence="7" id="KW-0812">Transmembrane</keyword>
<gene>
    <name evidence="9" type="ORF">G7068_09790</name>
</gene>
<dbReference type="InterPro" id="IPR050482">
    <property type="entry name" value="Sensor_HK_TwoCompSys"/>
</dbReference>
<reference evidence="9 10" key="1">
    <citation type="submission" date="2020-03" db="EMBL/GenBank/DDBJ databases">
        <title>Leucobacter sp. nov., isolated from beetles.</title>
        <authorList>
            <person name="Hyun D.-W."/>
            <person name="Bae J.-W."/>
        </authorList>
    </citation>
    <scope>NUCLEOTIDE SEQUENCE [LARGE SCALE GENOMIC DNA]</scope>
    <source>
        <strain evidence="9 10">HDW9C</strain>
    </source>
</reference>
<sequence length="420" mass="45367">MTRMSLASAIRLTPWRFLLSRWPYSAALYVGVCILLAPISVAAVSTVFLIPLWGAVLAHIDRRTVTLLGRERIQEARVRAPFERFGDRVRAQLAEPITWRESGYELIHLVIAIAAFGLLSLAWTFFATGGLVPVILFVNAVNDAPSPLGEVTSGSLVWAIPLALLSLLLVLYATSGIALGLSSIAAKMLSPRPEALQRQVAQLARSNALIQDEFDTRLRDLERQIHDGAQIRLSTAALHLGLLEHRLQSARGTQDDADECLAILETVRSENEMSMDALRDSMKSLRPRTLQESGLVSAIREVSRTLPMSIRVEGAEGLRLPVGAEYSLLQIAKEALNNIAKHANASEVDIEFSVTASQSELVISDNGKGGANPFVGTGIIGMQERAQLLDGSFSLSSPPGGPTRLTVRVPSSAANDSKGP</sequence>
<evidence type="ECO:0000313" key="10">
    <source>
        <dbReference type="Proteomes" id="UP000502677"/>
    </source>
</evidence>
<evidence type="ECO:0000256" key="7">
    <source>
        <dbReference type="SAM" id="Phobius"/>
    </source>
</evidence>
<dbReference type="PANTHER" id="PTHR24421:SF10">
    <property type="entry name" value="NITRATE_NITRITE SENSOR PROTEIN NARQ"/>
    <property type="match status" value="1"/>
</dbReference>
<evidence type="ECO:0000256" key="2">
    <source>
        <dbReference type="ARBA" id="ARBA00012438"/>
    </source>
</evidence>
<dbReference type="GO" id="GO:0000160">
    <property type="term" value="P:phosphorelay signal transduction system"/>
    <property type="evidence" value="ECO:0007669"/>
    <property type="project" value="UniProtKB-KW"/>
</dbReference>
<dbReference type="InterPro" id="IPR036890">
    <property type="entry name" value="HATPase_C_sf"/>
</dbReference>
<keyword evidence="7" id="KW-0472">Membrane</keyword>
<evidence type="ECO:0000256" key="1">
    <source>
        <dbReference type="ARBA" id="ARBA00000085"/>
    </source>
</evidence>
<comment type="catalytic activity">
    <reaction evidence="1">
        <text>ATP + protein L-histidine = ADP + protein N-phospho-L-histidine.</text>
        <dbReference type="EC" id="2.7.13.3"/>
    </reaction>
</comment>
<keyword evidence="3" id="KW-0808">Transferase</keyword>